<dbReference type="PANTHER" id="PTHR45969:SF69">
    <property type="entry name" value="FINGER DOMAIN PROTEIN, PUTATIVE (AFU_ORTHOLOGUE AFUA_3G12190)-RELATED"/>
    <property type="match status" value="1"/>
</dbReference>
<dbReference type="InterPro" id="IPR013083">
    <property type="entry name" value="Znf_RING/FYVE/PHD"/>
</dbReference>
<feature type="region of interest" description="Disordered" evidence="5">
    <location>
        <begin position="1"/>
        <end position="71"/>
    </location>
</feature>
<feature type="compositionally biased region" description="Polar residues" evidence="5">
    <location>
        <begin position="38"/>
        <end position="57"/>
    </location>
</feature>
<dbReference type="SUPFAM" id="SSF57850">
    <property type="entry name" value="RING/U-box"/>
    <property type="match status" value="1"/>
</dbReference>
<evidence type="ECO:0000313" key="8">
    <source>
        <dbReference type="Proteomes" id="UP000499080"/>
    </source>
</evidence>
<evidence type="ECO:0000256" key="4">
    <source>
        <dbReference type="PROSITE-ProRule" id="PRU00175"/>
    </source>
</evidence>
<dbReference type="InterPro" id="IPR001841">
    <property type="entry name" value="Znf_RING"/>
</dbReference>
<evidence type="ECO:0000256" key="2">
    <source>
        <dbReference type="ARBA" id="ARBA00022771"/>
    </source>
</evidence>
<evidence type="ECO:0000256" key="5">
    <source>
        <dbReference type="SAM" id="MobiDB-lite"/>
    </source>
</evidence>
<protein>
    <recommendedName>
        <fullName evidence="6">RING-type domain-containing protein</fullName>
    </recommendedName>
</protein>
<dbReference type="GO" id="GO:0016567">
    <property type="term" value="P:protein ubiquitination"/>
    <property type="evidence" value="ECO:0007669"/>
    <property type="project" value="TreeGrafter"/>
</dbReference>
<dbReference type="GO" id="GO:0008270">
    <property type="term" value="F:zinc ion binding"/>
    <property type="evidence" value="ECO:0007669"/>
    <property type="project" value="UniProtKB-KW"/>
</dbReference>
<evidence type="ECO:0000313" key="7">
    <source>
        <dbReference type="EMBL" id="GBN29565.1"/>
    </source>
</evidence>
<evidence type="ECO:0000259" key="6">
    <source>
        <dbReference type="PROSITE" id="PS50089"/>
    </source>
</evidence>
<keyword evidence="2 4" id="KW-0863">Zinc-finger</keyword>
<evidence type="ECO:0000256" key="3">
    <source>
        <dbReference type="ARBA" id="ARBA00022833"/>
    </source>
</evidence>
<feature type="domain" description="RING-type" evidence="6">
    <location>
        <begin position="75"/>
        <end position="115"/>
    </location>
</feature>
<evidence type="ECO:0000256" key="1">
    <source>
        <dbReference type="ARBA" id="ARBA00022723"/>
    </source>
</evidence>
<dbReference type="PANTHER" id="PTHR45969">
    <property type="entry name" value="RING ZINC FINGER PROTEIN-RELATED"/>
    <property type="match status" value="1"/>
</dbReference>
<name>A0A4Y2MR18_ARAVE</name>
<gene>
    <name evidence="7" type="ORF">AVEN_132360_1</name>
</gene>
<keyword evidence="3" id="KW-0862">Zinc</keyword>
<dbReference type="Gene3D" id="3.30.40.10">
    <property type="entry name" value="Zinc/RING finger domain, C3HC4 (zinc finger)"/>
    <property type="match status" value="1"/>
</dbReference>
<dbReference type="AlphaFoldDB" id="A0A4Y2MR18"/>
<dbReference type="Proteomes" id="UP000499080">
    <property type="component" value="Unassembled WGS sequence"/>
</dbReference>
<organism evidence="7 8">
    <name type="scientific">Araneus ventricosus</name>
    <name type="common">Orbweaver spider</name>
    <name type="synonym">Epeira ventricosa</name>
    <dbReference type="NCBI Taxonomy" id="182803"/>
    <lineage>
        <taxon>Eukaryota</taxon>
        <taxon>Metazoa</taxon>
        <taxon>Ecdysozoa</taxon>
        <taxon>Arthropoda</taxon>
        <taxon>Chelicerata</taxon>
        <taxon>Arachnida</taxon>
        <taxon>Araneae</taxon>
        <taxon>Araneomorphae</taxon>
        <taxon>Entelegynae</taxon>
        <taxon>Araneoidea</taxon>
        <taxon>Araneidae</taxon>
        <taxon>Araneus</taxon>
    </lineage>
</organism>
<keyword evidence="1" id="KW-0479">Metal-binding</keyword>
<dbReference type="EMBL" id="BGPR01007795">
    <property type="protein sequence ID" value="GBN29565.1"/>
    <property type="molecule type" value="Genomic_DNA"/>
</dbReference>
<accession>A0A4Y2MR18</accession>
<dbReference type="Pfam" id="PF13639">
    <property type="entry name" value="zf-RING_2"/>
    <property type="match status" value="1"/>
</dbReference>
<dbReference type="GO" id="GO:0061630">
    <property type="term" value="F:ubiquitin protein ligase activity"/>
    <property type="evidence" value="ECO:0007669"/>
    <property type="project" value="TreeGrafter"/>
</dbReference>
<sequence length="234" mass="25736">MESAVKRKHSSDATVARAPSSVVPETESHKQKKRRGQSPRTGSAKNVKNDSSVQDPGTSGEGRPPSVDTSTGYECSICLESTRRNKMKSLPCSHAFHQACIDAWLIEDRRCPVCRQKTAPPQNARPPSNNQRQIIFEELQALPGMRFVTNNVRLNNGGINIRLNNGGINMRFNNGGFRRLNNGGNVMVNIGRTTMVNNGGIEMRLSNGGIEMRLNNGGFMILNNGGIRMNNFNI</sequence>
<proteinExistence type="predicted"/>
<keyword evidence="8" id="KW-1185">Reference proteome</keyword>
<reference evidence="7 8" key="1">
    <citation type="journal article" date="2019" name="Sci. Rep.">
        <title>Orb-weaving spider Araneus ventricosus genome elucidates the spidroin gene catalogue.</title>
        <authorList>
            <person name="Kono N."/>
            <person name="Nakamura H."/>
            <person name="Ohtoshi R."/>
            <person name="Moran D.A.P."/>
            <person name="Shinohara A."/>
            <person name="Yoshida Y."/>
            <person name="Fujiwara M."/>
            <person name="Mori M."/>
            <person name="Tomita M."/>
            <person name="Arakawa K."/>
        </authorList>
    </citation>
    <scope>NUCLEOTIDE SEQUENCE [LARGE SCALE GENOMIC DNA]</scope>
</reference>
<dbReference type="SMART" id="SM00184">
    <property type="entry name" value="RING"/>
    <property type="match status" value="1"/>
</dbReference>
<dbReference type="OrthoDB" id="8062037at2759"/>
<comment type="caution">
    <text evidence="7">The sequence shown here is derived from an EMBL/GenBank/DDBJ whole genome shotgun (WGS) entry which is preliminary data.</text>
</comment>
<dbReference type="PROSITE" id="PS50089">
    <property type="entry name" value="ZF_RING_2"/>
    <property type="match status" value="1"/>
</dbReference>